<dbReference type="AlphaFoldDB" id="A6DUI7"/>
<evidence type="ECO:0000313" key="9">
    <source>
        <dbReference type="EMBL" id="EDM24697.1"/>
    </source>
</evidence>
<feature type="domain" description="Sulfatase N-terminal" evidence="8">
    <location>
        <begin position="32"/>
        <end position="383"/>
    </location>
</feature>
<keyword evidence="5" id="KW-0378">Hydrolase</keyword>
<dbReference type="EMBL" id="ABCK01000062">
    <property type="protein sequence ID" value="EDM24697.1"/>
    <property type="molecule type" value="Genomic_DNA"/>
</dbReference>
<name>A6DUI7_9BACT</name>
<evidence type="ECO:0000313" key="10">
    <source>
        <dbReference type="Proteomes" id="UP000004947"/>
    </source>
</evidence>
<evidence type="ECO:0000256" key="4">
    <source>
        <dbReference type="ARBA" id="ARBA00022729"/>
    </source>
</evidence>
<dbReference type="PANTHER" id="PTHR42693:SF42">
    <property type="entry name" value="ARYLSULFATASE G"/>
    <property type="match status" value="1"/>
</dbReference>
<dbReference type="Gene3D" id="3.40.720.10">
    <property type="entry name" value="Alkaline Phosphatase, subunit A"/>
    <property type="match status" value="1"/>
</dbReference>
<keyword evidence="10" id="KW-1185">Reference proteome</keyword>
<comment type="caution">
    <text evidence="9">The sequence shown here is derived from an EMBL/GenBank/DDBJ whole genome shotgun (WGS) entry which is preliminary data.</text>
</comment>
<dbReference type="InterPro" id="IPR050738">
    <property type="entry name" value="Sulfatase"/>
</dbReference>
<dbReference type="Proteomes" id="UP000004947">
    <property type="component" value="Unassembled WGS sequence"/>
</dbReference>
<dbReference type="RefSeq" id="WP_007281470.1">
    <property type="nucleotide sequence ID" value="NZ_ABCK01000062.1"/>
</dbReference>
<dbReference type="SUPFAM" id="SSF53649">
    <property type="entry name" value="Alkaline phosphatase-like"/>
    <property type="match status" value="1"/>
</dbReference>
<evidence type="ECO:0000256" key="3">
    <source>
        <dbReference type="ARBA" id="ARBA00022723"/>
    </source>
</evidence>
<dbReference type="CDD" id="cd16144">
    <property type="entry name" value="ARS_like"/>
    <property type="match status" value="1"/>
</dbReference>
<reference evidence="9 10" key="1">
    <citation type="journal article" date="2010" name="J. Bacteriol.">
        <title>Genome sequence of Lentisphaera araneosa HTCC2155T, the type species of the order Lentisphaerales in the phylum Lentisphaerae.</title>
        <authorList>
            <person name="Thrash J.C."/>
            <person name="Cho J.C."/>
            <person name="Vergin K.L."/>
            <person name="Morris R.M."/>
            <person name="Giovannoni S.J."/>
        </authorList>
    </citation>
    <scope>NUCLEOTIDE SEQUENCE [LARGE SCALE GENOMIC DNA]</scope>
    <source>
        <strain evidence="9 10">HTCC2155</strain>
    </source>
</reference>
<evidence type="ECO:0000256" key="6">
    <source>
        <dbReference type="ARBA" id="ARBA00022837"/>
    </source>
</evidence>
<keyword evidence="3" id="KW-0479">Metal-binding</keyword>
<accession>A6DUI7</accession>
<dbReference type="OrthoDB" id="5901192at2"/>
<gene>
    <name evidence="9" type="ORF">LNTAR_06834</name>
</gene>
<dbReference type="Gene3D" id="3.30.1120.10">
    <property type="match status" value="1"/>
</dbReference>
<organism evidence="9 10">
    <name type="scientific">Lentisphaera araneosa HTCC2155</name>
    <dbReference type="NCBI Taxonomy" id="313628"/>
    <lineage>
        <taxon>Bacteria</taxon>
        <taxon>Pseudomonadati</taxon>
        <taxon>Lentisphaerota</taxon>
        <taxon>Lentisphaeria</taxon>
        <taxon>Lentisphaerales</taxon>
        <taxon>Lentisphaeraceae</taxon>
        <taxon>Lentisphaera</taxon>
    </lineage>
</organism>
<protein>
    <submittedName>
        <fullName evidence="9">Putative exported uslfatase</fullName>
    </submittedName>
</protein>
<keyword evidence="6" id="KW-0106">Calcium</keyword>
<dbReference type="Pfam" id="PF00884">
    <property type="entry name" value="Sulfatase"/>
    <property type="match status" value="1"/>
</dbReference>
<dbReference type="GO" id="GO:0004065">
    <property type="term" value="F:arylsulfatase activity"/>
    <property type="evidence" value="ECO:0007669"/>
    <property type="project" value="TreeGrafter"/>
</dbReference>
<comment type="similarity">
    <text evidence="2">Belongs to the sulfatase family.</text>
</comment>
<feature type="signal peptide" evidence="7">
    <location>
        <begin position="1"/>
        <end position="23"/>
    </location>
</feature>
<proteinExistence type="inferred from homology"/>
<evidence type="ECO:0000259" key="8">
    <source>
        <dbReference type="Pfam" id="PF00884"/>
    </source>
</evidence>
<dbReference type="eggNOG" id="COG3119">
    <property type="taxonomic scope" value="Bacteria"/>
</dbReference>
<dbReference type="InterPro" id="IPR000917">
    <property type="entry name" value="Sulfatase_N"/>
</dbReference>
<sequence>MSKRKMMKPVLFLILIAPFALFAKEAQHEKLNVIFMIADDLGWMDVGFNGNKFVETPNLDKLASEGMVFTNGYASGPLCSPTRAAFHTGKSPATMGINVPVTKGLKGKTPGAYPMGGDKLKTKVGQRDIRHRLLPAYTNTGIDPQEVTIADCLQSADYVTASIGKWHMGLSHSDPKADPREYGYDINIAGGDYHGPPSWFSPYRIHSLKNGPKGEHLTERLTREAINFMEENKDKPFFLYLPYYQVHSPHGAREEYIKKFDHKQTPDSKMNSIYAAMVMHLDESVGLINDYLKKSGLDKNTLLIFSSDNGPLVYQRAGNQVLPRNTRLTFAEPLRGWKGSVYEAGTRVPYIFKLPGVIPANSISQTPIITHDLYATICEFTGVAVPEEQKVEGESLFPLLTQSKALQRTSLFWHNPKYSWSLNSDILWADRPACAIRKGKYKLIYYFERKGERTLELYDLDNDQGETKNLVSDLPEKALELETELLAWLDQTQAWKPIDNPDYDAKYDSGYIPKRH</sequence>
<feature type="chain" id="PRO_5002691494" evidence="7">
    <location>
        <begin position="24"/>
        <end position="516"/>
    </location>
</feature>
<evidence type="ECO:0000256" key="1">
    <source>
        <dbReference type="ARBA" id="ARBA00001913"/>
    </source>
</evidence>
<evidence type="ECO:0000256" key="5">
    <source>
        <dbReference type="ARBA" id="ARBA00022801"/>
    </source>
</evidence>
<dbReference type="GO" id="GO:0046872">
    <property type="term" value="F:metal ion binding"/>
    <property type="evidence" value="ECO:0007669"/>
    <property type="project" value="UniProtKB-KW"/>
</dbReference>
<comment type="cofactor">
    <cofactor evidence="1">
        <name>Ca(2+)</name>
        <dbReference type="ChEBI" id="CHEBI:29108"/>
    </cofactor>
</comment>
<dbReference type="PANTHER" id="PTHR42693">
    <property type="entry name" value="ARYLSULFATASE FAMILY MEMBER"/>
    <property type="match status" value="1"/>
</dbReference>
<evidence type="ECO:0000256" key="2">
    <source>
        <dbReference type="ARBA" id="ARBA00008779"/>
    </source>
</evidence>
<dbReference type="STRING" id="313628.LNTAR_06834"/>
<evidence type="ECO:0000256" key="7">
    <source>
        <dbReference type="SAM" id="SignalP"/>
    </source>
</evidence>
<keyword evidence="4 7" id="KW-0732">Signal</keyword>
<dbReference type="InterPro" id="IPR017850">
    <property type="entry name" value="Alkaline_phosphatase_core_sf"/>
</dbReference>